<protein>
    <submittedName>
        <fullName evidence="2">Uncharacterized protein</fullName>
    </submittedName>
</protein>
<reference evidence="2" key="1">
    <citation type="journal article" date="2009" name="Plant Mol. Biol.">
        <title>Insights into corn genes derived from large-scale cDNA sequencing.</title>
        <authorList>
            <person name="Alexandrov N.N."/>
            <person name="Brover V.V."/>
            <person name="Freidin S."/>
            <person name="Troukhan M.E."/>
            <person name="Tatarinova T.V."/>
            <person name="Zhang H."/>
            <person name="Swaller T.J."/>
            <person name="Lu Y.P."/>
            <person name="Bouck J."/>
            <person name="Flavell R.B."/>
            <person name="Feldmann K.A."/>
        </authorList>
    </citation>
    <scope>NUCLEOTIDE SEQUENCE</scope>
</reference>
<feature type="signal peptide" evidence="1">
    <location>
        <begin position="1"/>
        <end position="19"/>
    </location>
</feature>
<dbReference type="AlphaFoldDB" id="B6SMG1"/>
<organism evidence="2">
    <name type="scientific">Zea mays</name>
    <name type="common">Maize</name>
    <dbReference type="NCBI Taxonomy" id="4577"/>
    <lineage>
        <taxon>Eukaryota</taxon>
        <taxon>Viridiplantae</taxon>
        <taxon>Streptophyta</taxon>
        <taxon>Embryophyta</taxon>
        <taxon>Tracheophyta</taxon>
        <taxon>Spermatophyta</taxon>
        <taxon>Magnoliopsida</taxon>
        <taxon>Liliopsida</taxon>
        <taxon>Poales</taxon>
        <taxon>Poaceae</taxon>
        <taxon>PACMAD clade</taxon>
        <taxon>Panicoideae</taxon>
        <taxon>Andropogonodae</taxon>
        <taxon>Andropogoneae</taxon>
        <taxon>Tripsacinae</taxon>
        <taxon>Zea</taxon>
    </lineage>
</organism>
<dbReference type="EMBL" id="EU953926">
    <property type="protein sequence ID" value="ACG26044.1"/>
    <property type="molecule type" value="mRNA"/>
</dbReference>
<feature type="chain" id="PRO_5002849647" evidence="1">
    <location>
        <begin position="20"/>
        <end position="82"/>
    </location>
</feature>
<evidence type="ECO:0000313" key="2">
    <source>
        <dbReference type="EMBL" id="ACG26044.1"/>
    </source>
</evidence>
<sequence length="82" mass="8648">MTSSIKIVYLAAALFLVLGTMPTFPSCQAGGCCPGRIKEQCYGTSGPCVNDVCAAYCQIKGHKSEGAYCVKRNNGQDCCCVL</sequence>
<accession>B6SMG1</accession>
<name>B6SMG1_MAIZE</name>
<keyword evidence="1" id="KW-0732">Signal</keyword>
<evidence type="ECO:0000256" key="1">
    <source>
        <dbReference type="SAM" id="SignalP"/>
    </source>
</evidence>
<proteinExistence type="evidence at transcript level"/>